<protein>
    <recommendedName>
        <fullName evidence="4">Zinc finger protein 106-like</fullName>
    </recommendedName>
</protein>
<feature type="region of interest" description="Disordered" evidence="1">
    <location>
        <begin position="935"/>
        <end position="1148"/>
    </location>
</feature>
<feature type="region of interest" description="Disordered" evidence="1">
    <location>
        <begin position="798"/>
        <end position="850"/>
    </location>
</feature>
<feature type="compositionally biased region" description="Polar residues" evidence="1">
    <location>
        <begin position="975"/>
        <end position="1012"/>
    </location>
</feature>
<dbReference type="EMBL" id="JARO02002112">
    <property type="protein sequence ID" value="KPP73506.1"/>
    <property type="molecule type" value="Genomic_DNA"/>
</dbReference>
<name>A0A0P7UH14_SCLFO</name>
<feature type="compositionally biased region" description="Polar residues" evidence="1">
    <location>
        <begin position="936"/>
        <end position="947"/>
    </location>
</feature>
<gene>
    <name evidence="2" type="ORF">Z043_107404</name>
</gene>
<dbReference type="STRING" id="113540.ENSSFOP00015004449"/>
<feature type="compositionally biased region" description="Basic and acidic residues" evidence="1">
    <location>
        <begin position="71"/>
        <end position="82"/>
    </location>
</feature>
<evidence type="ECO:0000256" key="1">
    <source>
        <dbReference type="SAM" id="MobiDB-lite"/>
    </source>
</evidence>
<dbReference type="GO" id="GO:0005829">
    <property type="term" value="C:cytosol"/>
    <property type="evidence" value="ECO:0007669"/>
    <property type="project" value="TreeGrafter"/>
</dbReference>
<proteinExistence type="predicted"/>
<feature type="region of interest" description="Disordered" evidence="1">
    <location>
        <begin position="901"/>
        <end position="920"/>
    </location>
</feature>
<feature type="compositionally biased region" description="Polar residues" evidence="1">
    <location>
        <begin position="1112"/>
        <end position="1138"/>
    </location>
</feature>
<feature type="region of interest" description="Disordered" evidence="1">
    <location>
        <begin position="45"/>
        <end position="136"/>
    </location>
</feature>
<reference evidence="2 3" key="1">
    <citation type="submission" date="2015-08" db="EMBL/GenBank/DDBJ databases">
        <title>The genome of the Asian arowana (Scleropages formosus).</title>
        <authorList>
            <person name="Tan M.H."/>
            <person name="Gan H.M."/>
            <person name="Croft L.J."/>
            <person name="Austin C.M."/>
        </authorList>
    </citation>
    <scope>NUCLEOTIDE SEQUENCE [LARGE SCALE GENOMIC DNA]</scope>
    <source>
        <strain evidence="2">Aro1</strain>
    </source>
</reference>
<feature type="region of interest" description="Disordered" evidence="1">
    <location>
        <begin position="330"/>
        <end position="455"/>
    </location>
</feature>
<organism evidence="2 3">
    <name type="scientific">Scleropages formosus</name>
    <name type="common">Asian bonytongue</name>
    <name type="synonym">Osteoglossum formosum</name>
    <dbReference type="NCBI Taxonomy" id="113540"/>
    <lineage>
        <taxon>Eukaryota</taxon>
        <taxon>Metazoa</taxon>
        <taxon>Chordata</taxon>
        <taxon>Craniata</taxon>
        <taxon>Vertebrata</taxon>
        <taxon>Euteleostomi</taxon>
        <taxon>Actinopterygii</taxon>
        <taxon>Neopterygii</taxon>
        <taxon>Teleostei</taxon>
        <taxon>Osteoglossocephala</taxon>
        <taxon>Osteoglossomorpha</taxon>
        <taxon>Osteoglossiformes</taxon>
        <taxon>Osteoglossidae</taxon>
        <taxon>Scleropages</taxon>
    </lineage>
</organism>
<feature type="compositionally biased region" description="Basic residues" evidence="1">
    <location>
        <begin position="952"/>
        <end position="970"/>
    </location>
</feature>
<evidence type="ECO:0008006" key="4">
    <source>
        <dbReference type="Google" id="ProtNLM"/>
    </source>
</evidence>
<feature type="compositionally biased region" description="Polar residues" evidence="1">
    <location>
        <begin position="909"/>
        <end position="918"/>
    </location>
</feature>
<accession>A0A0P7UH14</accession>
<feature type="compositionally biased region" description="Basic and acidic residues" evidence="1">
    <location>
        <begin position="608"/>
        <end position="620"/>
    </location>
</feature>
<feature type="region of interest" description="Disordered" evidence="1">
    <location>
        <begin position="867"/>
        <end position="890"/>
    </location>
</feature>
<comment type="caution">
    <text evidence="2">The sequence shown here is derived from an EMBL/GenBank/DDBJ whole genome shotgun (WGS) entry which is preliminary data.</text>
</comment>
<dbReference type="InterPro" id="IPR042622">
    <property type="entry name" value="Znf106"/>
</dbReference>
<dbReference type="GO" id="GO:0003723">
    <property type="term" value="F:RNA binding"/>
    <property type="evidence" value="ECO:0007669"/>
    <property type="project" value="InterPro"/>
</dbReference>
<feature type="compositionally biased region" description="Basic and acidic residues" evidence="1">
    <location>
        <begin position="1013"/>
        <end position="1031"/>
    </location>
</feature>
<feature type="region of interest" description="Disordered" evidence="1">
    <location>
        <begin position="648"/>
        <end position="673"/>
    </location>
</feature>
<feature type="compositionally biased region" description="Low complexity" evidence="1">
    <location>
        <begin position="875"/>
        <end position="884"/>
    </location>
</feature>
<dbReference type="GO" id="GO:0017124">
    <property type="term" value="F:SH3 domain binding"/>
    <property type="evidence" value="ECO:0007669"/>
    <property type="project" value="TreeGrafter"/>
</dbReference>
<dbReference type="GO" id="GO:0016020">
    <property type="term" value="C:membrane"/>
    <property type="evidence" value="ECO:0007669"/>
    <property type="project" value="TreeGrafter"/>
</dbReference>
<evidence type="ECO:0000313" key="2">
    <source>
        <dbReference type="EMBL" id="KPP73506.1"/>
    </source>
</evidence>
<dbReference type="Proteomes" id="UP000034805">
    <property type="component" value="Unassembled WGS sequence"/>
</dbReference>
<feature type="region of interest" description="Disordered" evidence="1">
    <location>
        <begin position="580"/>
        <end position="620"/>
    </location>
</feature>
<feature type="compositionally biased region" description="Polar residues" evidence="1">
    <location>
        <begin position="376"/>
        <end position="392"/>
    </location>
</feature>
<feature type="compositionally biased region" description="Low complexity" evidence="1">
    <location>
        <begin position="802"/>
        <end position="812"/>
    </location>
</feature>
<dbReference type="PANTHER" id="PTHR14435:SF2">
    <property type="entry name" value="ZINC FINGER PROTEIN 106"/>
    <property type="match status" value="1"/>
</dbReference>
<sequence>MDEHMRSMLHHRELENLKGRDCDHECRVCRVSVVGLTGYASHISSPLHKHQVEQHEQGSKGSDSEEEKLEEEAKQAMEENQRKQQLQNKGFSQHGAHMGYPMVPMMQEGYGSPNWQIHRSSSQGPNGGAHHPGESHFSEQVGMWPHGQKFHPSHEYPGRPLKFQKWSMRGVGFRGSQGAQNNWHHEGQGCPPQQMGEFSHPYMSHQNQGSWEWLPMSHMQSGMDLDFTNDHLPHSCRFDPSSEVEFNHGAYQAPYGGIYRNFQGRQQTMGRSRGIRGKGKGSKFWPFKQNRWTSYNWDTPEQYHEIMWKAKKALQNKDSFATEPEIQVHHVEEPLSSTSSGLKPGSLTVEKSMKKKDPIKASSHLNRKGTLKESHLTSSLQSVQITTSTSENPGEIQPSALEGHQSQEEEVEDGDTKKCTSIQKENVSVIDEVPGSERDTTKEAQAPLHGPVVPDLRKLGLPASLKWDLTRHSSKAGGHEPNLNAARRIRNISELRKSEAEKDLGLRPTLRQLISSSGSRRIANWDQVYHEVCKKKQKEGKGMPRFGIEMVPSVPSDPEVLNMEEDEISLSEGYQWESFSNPSSAVTGFGPRKRSFSESNLGATDPESGSRESSAKECRLTTERLNISPWGSETSIHCRSGQAANRELEEVNNTASLRGDGENPLEEDTRQEQNDFQDTDLTITKDNPSFVVVSSEQRTEKQKDVKAYVGFISDFQITTEMNALRAKRIEILQGMQEGYDGGSKQTVKKTSEVVSPAVKASPALPPSCTIQQDALSYSPSQLPPAGLPHILHQAVPLSSMSPAHPTPATTTPLFIKQEPVSPTRLDSDPDPAENPQTDSTPSSSSTAQCIPRAEQHGSVVVSIGHSQEDAAKGWSSSGVQSHSSAPAENQVLQANEERCVSVSEESVSDPCQKTSSKRSGGEIESHVLLLAHASSPDLTPEQSSPSSAFMPKGKKINLKNKKKWKIKKKGKETESYANNAQNGNVDQSANACSTFSTKTNINEKQSGVSKSSPTKEKQEEEEGTDCRKKSAEAGNSLASTGVDHGASDSDSSSSLAYVELPEAPPPDIVSLDSSDAEDEQETCGREKSPSLPGAGGPSDSGRAKPKGLACNEVSSTSELNTGAGSQNSDTQMPSASTIDSKKCSGKSSTFLRYSSQNSLCHV</sequence>
<feature type="compositionally biased region" description="Polar residues" evidence="1">
    <location>
        <begin position="113"/>
        <end position="124"/>
    </location>
</feature>
<evidence type="ECO:0000313" key="3">
    <source>
        <dbReference type="Proteomes" id="UP000034805"/>
    </source>
</evidence>
<feature type="compositionally biased region" description="Low complexity" evidence="1">
    <location>
        <begin position="837"/>
        <end position="846"/>
    </location>
</feature>
<dbReference type="AlphaFoldDB" id="A0A0P7UH14"/>
<dbReference type="PANTHER" id="PTHR14435">
    <property type="entry name" value="ZINC FINGER PROTEIN 106"/>
    <property type="match status" value="1"/>
</dbReference>